<accession>A0ABY7YF22</accession>
<evidence type="ECO:0000313" key="2">
    <source>
        <dbReference type="Proteomes" id="UP001214201"/>
    </source>
</evidence>
<reference evidence="1 2" key="1">
    <citation type="submission" date="2021-08" db="EMBL/GenBank/DDBJ databases">
        <title>Genome sequences of Xanthomonas cucurbitae isolates from 5 Midwestern US states.</title>
        <authorList>
            <person name="Hind S.R."/>
        </authorList>
    </citation>
    <scope>NUCLEOTIDE SEQUENCE [LARGE SCALE GENOMIC DNA]</scope>
    <source>
        <strain evidence="1 2">OH_261</strain>
    </source>
</reference>
<dbReference type="RefSeq" id="WP_159406696.1">
    <property type="nucleotide sequence ID" value="NZ_CP033326.1"/>
</dbReference>
<organism evidence="1 2">
    <name type="scientific">Xanthomonas cucurbitae</name>
    <dbReference type="NCBI Taxonomy" id="56453"/>
    <lineage>
        <taxon>Bacteria</taxon>
        <taxon>Pseudomonadati</taxon>
        <taxon>Pseudomonadota</taxon>
        <taxon>Gammaproteobacteria</taxon>
        <taxon>Lysobacterales</taxon>
        <taxon>Lysobacteraceae</taxon>
        <taxon>Xanthomonas</taxon>
    </lineage>
</organism>
<evidence type="ECO:0000313" key="1">
    <source>
        <dbReference type="EMBL" id="WDM72482.1"/>
    </source>
</evidence>
<dbReference type="EMBL" id="CP082214">
    <property type="protein sequence ID" value="WDM72482.1"/>
    <property type="molecule type" value="Genomic_DNA"/>
</dbReference>
<protein>
    <submittedName>
        <fullName evidence="1">DUF2290 domain-containing protein</fullName>
    </submittedName>
</protein>
<dbReference type="Pfam" id="PF10053">
    <property type="entry name" value="DUF2290"/>
    <property type="match status" value="1"/>
</dbReference>
<dbReference type="InterPro" id="IPR018742">
    <property type="entry name" value="DUF2290"/>
</dbReference>
<name>A0ABY7YF22_9XANT</name>
<dbReference type="Proteomes" id="UP001214201">
    <property type="component" value="Chromosome"/>
</dbReference>
<keyword evidence="2" id="KW-1185">Reference proteome</keyword>
<gene>
    <name evidence="1" type="ORF">K6978_04730</name>
</gene>
<proteinExistence type="predicted"/>
<sequence length="220" mass="24956">MTPDSVRAQVEDVLNRLIGTSLSVRQFHPTVKKGVGGSVTIGRPQSSPMALKDVSYDEIYRDMDVNEAYDVKMIDGGLLIFQYRFNGEPKLIKHRLAYFPNPIMPTIDEAPALYEEDELYGDIVAKRLVRFPIRFDYAPDDYVDSSHPASHLTLGQYEGCRIPVSGPVGPSSFVSFVVRNFYCRAYKRHKNIFDKNPPPLSKITSISTNELRMTHFVHGR</sequence>